<comment type="caution">
    <text evidence="1">The sequence shown here is derived from an EMBL/GenBank/DDBJ whole genome shotgun (WGS) entry which is preliminary data.</text>
</comment>
<dbReference type="Proteomes" id="UP000219020">
    <property type="component" value="Unassembled WGS sequence"/>
</dbReference>
<organism evidence="1 2">
    <name type="scientific">Candidatus Enterovibrio escicola</name>
    <dbReference type="NCBI Taxonomy" id="1927127"/>
    <lineage>
        <taxon>Bacteria</taxon>
        <taxon>Pseudomonadati</taxon>
        <taxon>Pseudomonadota</taxon>
        <taxon>Gammaproteobacteria</taxon>
        <taxon>Vibrionales</taxon>
        <taxon>Vibrionaceae</taxon>
        <taxon>Enterovibrio</taxon>
    </lineage>
</organism>
<protein>
    <submittedName>
        <fullName evidence="1">Uncharacterized protein</fullName>
    </submittedName>
</protein>
<sequence length="40" mass="4615">MIKVALSQSKKPSIKMTRFDKHAITADLRLMTRLKLVKLC</sequence>
<evidence type="ECO:0000313" key="1">
    <source>
        <dbReference type="EMBL" id="PCS23470.1"/>
    </source>
</evidence>
<keyword evidence="2" id="KW-1185">Reference proteome</keyword>
<proteinExistence type="predicted"/>
<gene>
    <name evidence="1" type="ORF">BTN49_0438</name>
</gene>
<accession>A0A2A5T5U4</accession>
<dbReference type="RefSeq" id="WP_263363526.1">
    <property type="nucleotide sequence ID" value="NZ_CAWNJE010000005.1"/>
</dbReference>
<dbReference type="AlphaFoldDB" id="A0A2A5T5U4"/>
<dbReference type="GeneID" id="78828670"/>
<reference evidence="2" key="1">
    <citation type="submission" date="2017-04" db="EMBL/GenBank/DDBJ databases">
        <title>Genome evolution of the luminous symbionts of deep sea anglerfish.</title>
        <authorList>
            <person name="Hendry T.A."/>
        </authorList>
    </citation>
    <scope>NUCLEOTIDE SEQUENCE [LARGE SCALE GENOMIC DNA]</scope>
</reference>
<dbReference type="EMBL" id="NBYY01000009">
    <property type="protein sequence ID" value="PCS23470.1"/>
    <property type="molecule type" value="Genomic_DNA"/>
</dbReference>
<name>A0A2A5T5U4_9GAMM</name>
<evidence type="ECO:0000313" key="2">
    <source>
        <dbReference type="Proteomes" id="UP000219020"/>
    </source>
</evidence>